<dbReference type="GO" id="GO:0016301">
    <property type="term" value="F:kinase activity"/>
    <property type="evidence" value="ECO:0007669"/>
    <property type="project" value="UniProtKB-KW"/>
</dbReference>
<dbReference type="EMBL" id="BMAT01008046">
    <property type="protein sequence ID" value="GFR76836.1"/>
    <property type="molecule type" value="Genomic_DNA"/>
</dbReference>
<dbReference type="PANTHER" id="PTHR46829:SF1">
    <property type="entry name" value="STERILE ALPHA MOTIF DOMAIN-CONTAINING PROTEIN 15"/>
    <property type="match status" value="1"/>
</dbReference>
<accession>A0AAV4FX31</accession>
<dbReference type="PROSITE" id="PS50105">
    <property type="entry name" value="SAM_DOMAIN"/>
    <property type="match status" value="1"/>
</dbReference>
<evidence type="ECO:0000259" key="1">
    <source>
        <dbReference type="PROSITE" id="PS50105"/>
    </source>
</evidence>
<evidence type="ECO:0000313" key="3">
    <source>
        <dbReference type="Proteomes" id="UP000762676"/>
    </source>
</evidence>
<sequence>MQDVRKLWPMTISWTEKDVHDYICDIGFGKYAQCFRNNAISGKHLTSITPFMLQRIGVKSMQDALTLHASIKATTSRMRYNMENPNTPPNSSYPSVTKGHITYNPKLPPSLQPEKSSAFSPSMPPIPGHPYDIDWRRLCLPYRRDDKNTFDWTPRRPFRIRDDAFVYSTNKRDEWALYNSHILKT</sequence>
<keyword evidence="2" id="KW-0418">Kinase</keyword>
<evidence type="ECO:0000313" key="2">
    <source>
        <dbReference type="EMBL" id="GFR76836.1"/>
    </source>
</evidence>
<dbReference type="Proteomes" id="UP000762676">
    <property type="component" value="Unassembled WGS sequence"/>
</dbReference>
<dbReference type="InterPro" id="IPR001660">
    <property type="entry name" value="SAM"/>
</dbReference>
<dbReference type="PANTHER" id="PTHR46829">
    <property type="entry name" value="STERILE ALPHA MOTIF DOMAIN-CONTAINING PROTEIN 15"/>
    <property type="match status" value="1"/>
</dbReference>
<organism evidence="2 3">
    <name type="scientific">Elysia marginata</name>
    <dbReference type="NCBI Taxonomy" id="1093978"/>
    <lineage>
        <taxon>Eukaryota</taxon>
        <taxon>Metazoa</taxon>
        <taxon>Spiralia</taxon>
        <taxon>Lophotrochozoa</taxon>
        <taxon>Mollusca</taxon>
        <taxon>Gastropoda</taxon>
        <taxon>Heterobranchia</taxon>
        <taxon>Euthyneura</taxon>
        <taxon>Panpulmonata</taxon>
        <taxon>Sacoglossa</taxon>
        <taxon>Placobranchoidea</taxon>
        <taxon>Plakobranchidae</taxon>
        <taxon>Elysia</taxon>
    </lineage>
</organism>
<dbReference type="InterPro" id="IPR013761">
    <property type="entry name" value="SAM/pointed_sf"/>
</dbReference>
<name>A0AAV4FX31_9GAST</name>
<dbReference type="Gene3D" id="1.10.150.50">
    <property type="entry name" value="Transcription Factor, Ets-1"/>
    <property type="match status" value="1"/>
</dbReference>
<feature type="domain" description="SAM" evidence="1">
    <location>
        <begin position="14"/>
        <end position="77"/>
    </location>
</feature>
<gene>
    <name evidence="2" type="ORF">ElyMa_003952700</name>
</gene>
<protein>
    <submittedName>
        <fullName evidence="2">MAPKK kinase</fullName>
    </submittedName>
</protein>
<keyword evidence="2" id="KW-0808">Transferase</keyword>
<keyword evidence="3" id="KW-1185">Reference proteome</keyword>
<proteinExistence type="predicted"/>
<dbReference type="AlphaFoldDB" id="A0AAV4FX31"/>
<reference evidence="2 3" key="1">
    <citation type="journal article" date="2021" name="Elife">
        <title>Chloroplast acquisition without the gene transfer in kleptoplastic sea slugs, Plakobranchus ocellatus.</title>
        <authorList>
            <person name="Maeda T."/>
            <person name="Takahashi S."/>
            <person name="Yoshida T."/>
            <person name="Shimamura S."/>
            <person name="Takaki Y."/>
            <person name="Nagai Y."/>
            <person name="Toyoda A."/>
            <person name="Suzuki Y."/>
            <person name="Arimoto A."/>
            <person name="Ishii H."/>
            <person name="Satoh N."/>
            <person name="Nishiyama T."/>
            <person name="Hasebe M."/>
            <person name="Maruyama T."/>
            <person name="Minagawa J."/>
            <person name="Obokata J."/>
            <person name="Shigenobu S."/>
        </authorList>
    </citation>
    <scope>NUCLEOTIDE SEQUENCE [LARGE SCALE GENOMIC DNA]</scope>
</reference>
<dbReference type="SMART" id="SM00454">
    <property type="entry name" value="SAM"/>
    <property type="match status" value="1"/>
</dbReference>
<dbReference type="SUPFAM" id="SSF47769">
    <property type="entry name" value="SAM/Pointed domain"/>
    <property type="match status" value="1"/>
</dbReference>
<dbReference type="Pfam" id="PF00536">
    <property type="entry name" value="SAM_1"/>
    <property type="match status" value="1"/>
</dbReference>
<comment type="caution">
    <text evidence="2">The sequence shown here is derived from an EMBL/GenBank/DDBJ whole genome shotgun (WGS) entry which is preliminary data.</text>
</comment>